<comment type="caution">
    <text evidence="2">The sequence shown here is derived from an EMBL/GenBank/DDBJ whole genome shotgun (WGS) entry which is preliminary data.</text>
</comment>
<dbReference type="OrthoDB" id="9776313at2"/>
<dbReference type="Pfam" id="PF13460">
    <property type="entry name" value="NAD_binding_10"/>
    <property type="match status" value="1"/>
</dbReference>
<dbReference type="EMBL" id="AWXU01000041">
    <property type="protein sequence ID" value="KFN49076.1"/>
    <property type="molecule type" value="Genomic_DNA"/>
</dbReference>
<dbReference type="InterPro" id="IPR016040">
    <property type="entry name" value="NAD(P)-bd_dom"/>
</dbReference>
<dbReference type="Gene3D" id="3.40.50.720">
    <property type="entry name" value="NAD(P)-binding Rossmann-like Domain"/>
    <property type="match status" value="1"/>
</dbReference>
<gene>
    <name evidence="2" type="ORF">P873_12345</name>
</gene>
<evidence type="ECO:0000259" key="1">
    <source>
        <dbReference type="Pfam" id="PF13460"/>
    </source>
</evidence>
<sequence length="313" mass="33925">MTPRNLVVIGGTGFVGRHLIARLARDGHRVVLLSRNLAAHPDRLLPPGVVLREIDVYDPDALRAAFTGADAVINLVGILNERGDNGRGFRRAHVELTKLVIAAMQLAGVRRLLQMSSLNAGRGRSHYLKSRGEAEAAVKASNLDWTIFEPSVIFGRGDGLFCRFAALLKLAPVLPLARAGAKFAPVYIGDVVEAFVRALADRRTIGEVYELYGAEVFTLAQIVKLTARQLGLRRVVVPLPDALGRLQALCCDFVPGKPFSSDNFRSLQTDSVGGIDGLHRLGIEPTRVAAKLPAILGHTDGRQARLTRNRAAR</sequence>
<dbReference type="CDD" id="cd05271">
    <property type="entry name" value="NDUFA9_like_SDR_a"/>
    <property type="match status" value="1"/>
</dbReference>
<dbReference type="InterPro" id="IPR036291">
    <property type="entry name" value="NAD(P)-bd_dom_sf"/>
</dbReference>
<feature type="domain" description="NAD(P)-binding" evidence="1">
    <location>
        <begin position="10"/>
        <end position="152"/>
    </location>
</feature>
<dbReference type="SUPFAM" id="SSF51735">
    <property type="entry name" value="NAD(P)-binding Rossmann-fold domains"/>
    <property type="match status" value="1"/>
</dbReference>
<name>A0A091BBG4_9GAMM</name>
<proteinExistence type="predicted"/>
<dbReference type="STRING" id="1121013.GCA_000426365_00861"/>
<dbReference type="PANTHER" id="PTHR12126">
    <property type="entry name" value="NADH-UBIQUINONE OXIDOREDUCTASE 39 KDA SUBUNIT-RELATED"/>
    <property type="match status" value="1"/>
</dbReference>
<reference evidence="2 3" key="1">
    <citation type="submission" date="2013-09" db="EMBL/GenBank/DDBJ databases">
        <title>Genome sequencing of Arenimonas composti.</title>
        <authorList>
            <person name="Chen F."/>
            <person name="Wang G."/>
        </authorList>
    </citation>
    <scope>NUCLEOTIDE SEQUENCE [LARGE SCALE GENOMIC DNA]</scope>
    <source>
        <strain evidence="2 3">TR7-09</strain>
    </source>
</reference>
<dbReference type="Proteomes" id="UP000029391">
    <property type="component" value="Unassembled WGS sequence"/>
</dbReference>
<accession>A0A091BBG4</accession>
<evidence type="ECO:0000313" key="2">
    <source>
        <dbReference type="EMBL" id="KFN49076.1"/>
    </source>
</evidence>
<dbReference type="RefSeq" id="WP_026816304.1">
    <property type="nucleotide sequence ID" value="NZ_AUFF01000002.1"/>
</dbReference>
<evidence type="ECO:0000313" key="3">
    <source>
        <dbReference type="Proteomes" id="UP000029391"/>
    </source>
</evidence>
<dbReference type="AlphaFoldDB" id="A0A091BBG4"/>
<organism evidence="2 3">
    <name type="scientific">Arenimonas composti TR7-09 = DSM 18010</name>
    <dbReference type="NCBI Taxonomy" id="1121013"/>
    <lineage>
        <taxon>Bacteria</taxon>
        <taxon>Pseudomonadati</taxon>
        <taxon>Pseudomonadota</taxon>
        <taxon>Gammaproteobacteria</taxon>
        <taxon>Lysobacterales</taxon>
        <taxon>Lysobacteraceae</taxon>
        <taxon>Arenimonas</taxon>
    </lineage>
</organism>
<dbReference type="eggNOG" id="COG0702">
    <property type="taxonomic scope" value="Bacteria"/>
</dbReference>
<dbReference type="GO" id="GO:0044877">
    <property type="term" value="F:protein-containing complex binding"/>
    <property type="evidence" value="ECO:0007669"/>
    <property type="project" value="TreeGrafter"/>
</dbReference>
<dbReference type="PANTHER" id="PTHR12126:SF11">
    <property type="entry name" value="NADH DEHYDROGENASE [UBIQUINONE] 1 ALPHA SUBCOMPLEX SUBUNIT 9, MITOCHONDRIAL"/>
    <property type="match status" value="1"/>
</dbReference>
<dbReference type="InterPro" id="IPR051207">
    <property type="entry name" value="ComplexI_NDUFA9_subunit"/>
</dbReference>
<protein>
    <recommendedName>
        <fullName evidence="1">NAD(P)-binding domain-containing protein</fullName>
    </recommendedName>
</protein>
<keyword evidence="3" id="KW-1185">Reference proteome</keyword>